<gene>
    <name evidence="2" type="primary">gldH</name>
    <name evidence="2" type="ORF">D7Y07_18070</name>
</gene>
<accession>A0A3L7YZ57</accession>
<sequence>MKSLLRNSLFCLFAACLAACNNENTVYHSYQSLPNEGWGKSDTLSFLIPVTDSIPTVFRLFAEVRNRTDYPYHDLHLFISQNMLDSTVWHTDTIAISLADSTGRWTGKGWGSVYQTETFVKSVRPLHPGNYTIKVTSGMKDEKLQGMNDIGIRIEKQHIEN</sequence>
<keyword evidence="1" id="KW-0732">Signal</keyword>
<proteinExistence type="predicted"/>
<dbReference type="EMBL" id="RAZM01000091">
    <property type="protein sequence ID" value="RLT78658.1"/>
    <property type="molecule type" value="Genomic_DNA"/>
</dbReference>
<keyword evidence="2" id="KW-0449">Lipoprotein</keyword>
<evidence type="ECO:0000313" key="2">
    <source>
        <dbReference type="EMBL" id="RLT78658.1"/>
    </source>
</evidence>
<dbReference type="Pfam" id="PF14109">
    <property type="entry name" value="GldH_lipo"/>
    <property type="match status" value="1"/>
</dbReference>
<reference evidence="2 3" key="1">
    <citation type="submission" date="2018-09" db="EMBL/GenBank/DDBJ databases">
        <title>Murine metabolic-syndrome-specific gut microbial biobank.</title>
        <authorList>
            <person name="Liu C."/>
        </authorList>
    </citation>
    <scope>NUCLEOTIDE SEQUENCE [LARGE SCALE GENOMIC DNA]</scope>
    <source>
        <strain evidence="2 3">0.1X-D8-26</strain>
    </source>
</reference>
<protein>
    <submittedName>
        <fullName evidence="2">Gliding motility lipoprotein GldH</fullName>
    </submittedName>
</protein>
<feature type="signal peptide" evidence="1">
    <location>
        <begin position="1"/>
        <end position="18"/>
    </location>
</feature>
<comment type="caution">
    <text evidence="2">The sequence shown here is derived from an EMBL/GenBank/DDBJ whole genome shotgun (WGS) entry which is preliminary data.</text>
</comment>
<feature type="chain" id="PRO_5017966933" evidence="1">
    <location>
        <begin position="19"/>
        <end position="161"/>
    </location>
</feature>
<dbReference type="RefSeq" id="WP_121767223.1">
    <property type="nucleotide sequence ID" value="NZ_RAZM01000091.1"/>
</dbReference>
<evidence type="ECO:0000313" key="3">
    <source>
        <dbReference type="Proteomes" id="UP000267159"/>
    </source>
</evidence>
<name>A0A3L7YZ57_9BACE</name>
<organism evidence="2 3">
    <name type="scientific">Bacteroides acidifaciens</name>
    <dbReference type="NCBI Taxonomy" id="85831"/>
    <lineage>
        <taxon>Bacteria</taxon>
        <taxon>Pseudomonadati</taxon>
        <taxon>Bacteroidota</taxon>
        <taxon>Bacteroidia</taxon>
        <taxon>Bacteroidales</taxon>
        <taxon>Bacteroidaceae</taxon>
        <taxon>Bacteroides</taxon>
    </lineage>
</organism>
<dbReference type="Proteomes" id="UP000267159">
    <property type="component" value="Unassembled WGS sequence"/>
</dbReference>
<evidence type="ECO:0000256" key="1">
    <source>
        <dbReference type="SAM" id="SignalP"/>
    </source>
</evidence>
<dbReference type="AlphaFoldDB" id="A0A3L7YZ57"/>
<dbReference type="InterPro" id="IPR020018">
    <property type="entry name" value="Motility-assoc_lipoprot_GldH"/>
</dbReference>
<dbReference type="NCBIfam" id="TIGR03511">
    <property type="entry name" value="GldH_lipo"/>
    <property type="match status" value="1"/>
</dbReference>
<dbReference type="STRING" id="1235814.GCA_000613385_03381"/>